<proteinExistence type="predicted"/>
<protein>
    <submittedName>
        <fullName evidence="2">Uncharacterized protein</fullName>
    </submittedName>
</protein>
<feature type="compositionally biased region" description="Basic residues" evidence="1">
    <location>
        <begin position="103"/>
        <end position="113"/>
    </location>
</feature>
<sequence>MALRHAHFACRRGVRQPAGIAGHSLPGPSCAQCGSGNIALESTASYAAGSDASSLFDKTHPRIAPNVKILQHSTFCRYSPARRRDGGFPAHGRRASLPASTKRMTHPFARKAY</sequence>
<feature type="region of interest" description="Disordered" evidence="1">
    <location>
        <begin position="84"/>
        <end position="113"/>
    </location>
</feature>
<evidence type="ECO:0000256" key="1">
    <source>
        <dbReference type="SAM" id="MobiDB-lite"/>
    </source>
</evidence>
<organism evidence="2 3">
    <name type="scientific">Bordetella bronchiseptica 00-P-2796</name>
    <dbReference type="NCBI Taxonomy" id="1331199"/>
    <lineage>
        <taxon>Bacteria</taxon>
        <taxon>Pseudomonadati</taxon>
        <taxon>Pseudomonadota</taxon>
        <taxon>Betaproteobacteria</taxon>
        <taxon>Burkholderiales</taxon>
        <taxon>Alcaligenaceae</taxon>
        <taxon>Bordetella</taxon>
    </lineage>
</organism>
<comment type="caution">
    <text evidence="2">The sequence shown here is derived from an EMBL/GenBank/DDBJ whole genome shotgun (WGS) entry which is preliminary data.</text>
</comment>
<dbReference type="EMBL" id="JGWH01000121">
    <property type="protein sequence ID" value="KCV33373.1"/>
    <property type="molecule type" value="Genomic_DNA"/>
</dbReference>
<keyword evidence="3" id="KW-1185">Reference proteome</keyword>
<evidence type="ECO:0000313" key="2">
    <source>
        <dbReference type="EMBL" id="KCV33373.1"/>
    </source>
</evidence>
<gene>
    <name evidence="2" type="ORF">L490_2955</name>
</gene>
<dbReference type="Proteomes" id="UP000025756">
    <property type="component" value="Unassembled WGS sequence"/>
</dbReference>
<reference evidence="2 3" key="1">
    <citation type="submission" date="2014-03" db="EMBL/GenBank/DDBJ databases">
        <title>Genome sequence of Bordetella bronchiseptica.</title>
        <authorList>
            <person name="Harvill E."/>
            <person name="Goodfield L.L."/>
            <person name="Ivanov Y.V."/>
            <person name="Meyer J.A."/>
            <person name="Muse S.J."/>
            <person name="Jacobs N."/>
            <person name="Bendor L."/>
            <person name="Smallridge W.E."/>
            <person name="Brinkac L.M."/>
            <person name="Sanka R."/>
            <person name="Kim M."/>
            <person name="Losada L."/>
        </authorList>
    </citation>
    <scope>NUCLEOTIDE SEQUENCE [LARGE SCALE GENOMIC DNA]</scope>
    <source>
        <strain evidence="2 3">00-P-2796</strain>
    </source>
</reference>
<accession>A0ABR4RCW6</accession>
<name>A0ABR4RCW6_BORBO</name>
<evidence type="ECO:0000313" key="3">
    <source>
        <dbReference type="Proteomes" id="UP000025756"/>
    </source>
</evidence>